<proteinExistence type="predicted"/>
<sequence>MGGAEISETVILSILLLSLAFALGFALPGGNDTMLLLGLPAGAEDAVLAYLLFAVSIAILVRTIGSSAQAWSR</sequence>
<feature type="transmembrane region" description="Helical" evidence="1">
    <location>
        <begin position="47"/>
        <end position="65"/>
    </location>
</feature>
<feature type="transmembrane region" description="Helical" evidence="1">
    <location>
        <begin position="9"/>
        <end position="27"/>
    </location>
</feature>
<dbReference type="Proteomes" id="UP000598227">
    <property type="component" value="Unassembled WGS sequence"/>
</dbReference>
<keyword evidence="3" id="KW-1185">Reference proteome</keyword>
<evidence type="ECO:0000313" key="3">
    <source>
        <dbReference type="Proteomes" id="UP000598227"/>
    </source>
</evidence>
<name>A0ABR9GP05_9HYPH</name>
<keyword evidence="1" id="KW-1133">Transmembrane helix</keyword>
<organism evidence="2 3">
    <name type="scientific">Aminobacter carboxidus</name>
    <dbReference type="NCBI Taxonomy" id="376165"/>
    <lineage>
        <taxon>Bacteria</taxon>
        <taxon>Pseudomonadati</taxon>
        <taxon>Pseudomonadota</taxon>
        <taxon>Alphaproteobacteria</taxon>
        <taxon>Hyphomicrobiales</taxon>
        <taxon>Phyllobacteriaceae</taxon>
        <taxon>Aminobacter</taxon>
    </lineage>
</organism>
<keyword evidence="1" id="KW-0812">Transmembrane</keyword>
<gene>
    <name evidence="2" type="ORF">IHE39_13980</name>
</gene>
<dbReference type="EMBL" id="JACZEP010000003">
    <property type="protein sequence ID" value="MBE1205405.1"/>
    <property type="molecule type" value="Genomic_DNA"/>
</dbReference>
<protein>
    <submittedName>
        <fullName evidence="2">Uncharacterized protein</fullName>
    </submittedName>
</protein>
<comment type="caution">
    <text evidence="2">The sequence shown here is derived from an EMBL/GenBank/DDBJ whole genome shotgun (WGS) entry which is preliminary data.</text>
</comment>
<keyword evidence="1" id="KW-0472">Membrane</keyword>
<reference evidence="2 3" key="1">
    <citation type="submission" date="2020-09" db="EMBL/GenBank/DDBJ databases">
        <title>Draft Genome Sequence of Aminobacter carboxidus type strain DSM 1086, a soil Gram-negative carboxydobacterium.</title>
        <authorList>
            <person name="Turrini P."/>
            <person name="Tescari M."/>
            <person name="Artuso I."/>
            <person name="Lugli G.A."/>
            <person name="Frangipani E."/>
            <person name="Ventura M."/>
            <person name="Visca P."/>
        </authorList>
    </citation>
    <scope>NUCLEOTIDE SEQUENCE [LARGE SCALE GENOMIC DNA]</scope>
    <source>
        <strain evidence="2 3">DSM 1086</strain>
    </source>
</reference>
<dbReference type="RefSeq" id="WP_192566868.1">
    <property type="nucleotide sequence ID" value="NZ_JACZEP010000003.1"/>
</dbReference>
<evidence type="ECO:0000256" key="1">
    <source>
        <dbReference type="SAM" id="Phobius"/>
    </source>
</evidence>
<evidence type="ECO:0000313" key="2">
    <source>
        <dbReference type="EMBL" id="MBE1205405.1"/>
    </source>
</evidence>
<accession>A0ABR9GP05</accession>